<dbReference type="EMBL" id="FNXT01000857">
    <property type="protein sequence ID" value="SZX68412.1"/>
    <property type="molecule type" value="Genomic_DNA"/>
</dbReference>
<evidence type="ECO:0000256" key="4">
    <source>
        <dbReference type="ARBA" id="ARBA00023136"/>
    </source>
</evidence>
<keyword evidence="3" id="KW-1133">Transmembrane helix</keyword>
<dbReference type="InterPro" id="IPR037185">
    <property type="entry name" value="EmrE-like"/>
</dbReference>
<keyword evidence="2" id="KW-0812">Transmembrane</keyword>
<evidence type="ECO:0000313" key="5">
    <source>
        <dbReference type="EMBL" id="SZX68412.1"/>
    </source>
</evidence>
<evidence type="ECO:0000313" key="6">
    <source>
        <dbReference type="Proteomes" id="UP000256970"/>
    </source>
</evidence>
<reference evidence="5 6" key="1">
    <citation type="submission" date="2016-10" db="EMBL/GenBank/DDBJ databases">
        <authorList>
            <person name="Cai Z."/>
        </authorList>
    </citation>
    <scope>NUCLEOTIDE SEQUENCE [LARGE SCALE GENOMIC DNA]</scope>
</reference>
<accession>A0A383VUF9</accession>
<dbReference type="GO" id="GO:0016020">
    <property type="term" value="C:membrane"/>
    <property type="evidence" value="ECO:0007669"/>
    <property type="project" value="UniProtKB-SubCell"/>
</dbReference>
<dbReference type="Proteomes" id="UP000256970">
    <property type="component" value="Unassembled WGS sequence"/>
</dbReference>
<evidence type="ECO:0000256" key="1">
    <source>
        <dbReference type="ARBA" id="ARBA00004141"/>
    </source>
</evidence>
<gene>
    <name evidence="5" type="ORF">BQ4739_LOCUS8763</name>
</gene>
<dbReference type="Pfam" id="PF03151">
    <property type="entry name" value="TPT"/>
    <property type="match status" value="1"/>
</dbReference>
<dbReference type="PANTHER" id="PTHR11132">
    <property type="entry name" value="SOLUTE CARRIER FAMILY 35"/>
    <property type="match status" value="1"/>
</dbReference>
<proteinExistence type="predicted"/>
<dbReference type="InterPro" id="IPR004853">
    <property type="entry name" value="Sugar_P_trans_dom"/>
</dbReference>
<keyword evidence="6" id="KW-1185">Reference proteome</keyword>
<keyword evidence="4" id="KW-0472">Membrane</keyword>
<sequence length="397" mass="42987">MQLSRSCTATWPAAHHSRRVVAAHRPQEAVKPATTLINAIRPPLQKLSVPAVAQPCPAAVEQQSSRRSVQCASSAGGAAAAPAPAASSPWKVPAYILLWYAFNIIFNILNKSALNAFPCPWFISTWQLMASALFMVGLWVTGLQPAPKVDRGFMMALMPVALFHTIGHVSACVSFSQVAVSFAHIVKSAEPVFSVILSGPILGQTYPWYVWGSLLPIVAGCSLSALKEVSFSWAGFNNAMISNLGMVLRNIYSKKSLNDYKHIDGINLFGLISCASLLYCIPAALYVERGMWEGAWQAAVASLGPGPFYQLLLTSGLFYHLYNQASYMVLDQGVSPVTFSVGNTMKRVAVVVSAVMFFRNPVSLLNWVGSSIAIFGTYLYSVATDRAKEEAKKKNQA</sequence>
<comment type="subcellular location">
    <subcellularLocation>
        <location evidence="1">Membrane</location>
        <topology evidence="1">Multi-pass membrane protein</topology>
    </subcellularLocation>
</comment>
<name>A0A383VUF9_TETOB</name>
<dbReference type="AlphaFoldDB" id="A0A383VUF9"/>
<evidence type="ECO:0000256" key="2">
    <source>
        <dbReference type="ARBA" id="ARBA00022692"/>
    </source>
</evidence>
<dbReference type="SUPFAM" id="SSF103481">
    <property type="entry name" value="Multidrug resistance efflux transporter EmrE"/>
    <property type="match status" value="1"/>
</dbReference>
<organism evidence="5 6">
    <name type="scientific">Tetradesmus obliquus</name>
    <name type="common">Green alga</name>
    <name type="synonym">Acutodesmus obliquus</name>
    <dbReference type="NCBI Taxonomy" id="3088"/>
    <lineage>
        <taxon>Eukaryota</taxon>
        <taxon>Viridiplantae</taxon>
        <taxon>Chlorophyta</taxon>
        <taxon>core chlorophytes</taxon>
        <taxon>Chlorophyceae</taxon>
        <taxon>CS clade</taxon>
        <taxon>Sphaeropleales</taxon>
        <taxon>Scenedesmaceae</taxon>
        <taxon>Tetradesmus</taxon>
    </lineage>
</organism>
<protein>
    <submittedName>
        <fullName evidence="5">Uncharacterized protein</fullName>
    </submittedName>
</protein>
<evidence type="ECO:0000256" key="3">
    <source>
        <dbReference type="ARBA" id="ARBA00022989"/>
    </source>
</evidence>
<dbReference type="InterPro" id="IPR050186">
    <property type="entry name" value="TPT_transporter"/>
</dbReference>